<evidence type="ECO:0000256" key="1">
    <source>
        <dbReference type="ARBA" id="ARBA00008434"/>
    </source>
</evidence>
<keyword evidence="3 4" id="KW-0687">Ribonucleoprotein</keyword>
<dbReference type="Proteomes" id="UP001218218">
    <property type="component" value="Unassembled WGS sequence"/>
</dbReference>
<keyword evidence="6" id="KW-1185">Reference proteome</keyword>
<evidence type="ECO:0000313" key="6">
    <source>
        <dbReference type="Proteomes" id="UP001218218"/>
    </source>
</evidence>
<sequence length="270" mass="30500">MFRARALAQPCRAGNVASSSSSAFHTSAVLSKVSEARLRSRALKKANLERREEHVKEERANAPSVILGTRPGEEHKWRTSYLGKLLVDESVFAQPPQATVQPEYGVADMPKYKAFGVAEAEAKTLFRRLPDLTIDSPGREEKAQKEVEAAERLKAVNFARVIDLRNADVAGISYENRRRIIVAFSTPENPFDPGRTEVQAAILTYRIRKLYAHLTRCKHDLQNKLSLRKLVHQRAKILKYLKRTARVRYDALLQDLCVEPDAVEGELIVK</sequence>
<dbReference type="GO" id="GO:0003735">
    <property type="term" value="F:structural constituent of ribosome"/>
    <property type="evidence" value="ECO:0007669"/>
    <property type="project" value="InterPro"/>
</dbReference>
<evidence type="ECO:0000256" key="2">
    <source>
        <dbReference type="ARBA" id="ARBA00022980"/>
    </source>
</evidence>
<dbReference type="InterPro" id="IPR009068">
    <property type="entry name" value="uS15_NS1_RNA-bd_sf"/>
</dbReference>
<comment type="similarity">
    <text evidence="1 4">Belongs to the universal ribosomal protein uS15 family.</text>
</comment>
<dbReference type="HAMAP" id="MF_01343_B">
    <property type="entry name" value="Ribosomal_uS15_B"/>
    <property type="match status" value="1"/>
</dbReference>
<organism evidence="5 6">
    <name type="scientific">Mycena albidolilacea</name>
    <dbReference type="NCBI Taxonomy" id="1033008"/>
    <lineage>
        <taxon>Eukaryota</taxon>
        <taxon>Fungi</taxon>
        <taxon>Dikarya</taxon>
        <taxon>Basidiomycota</taxon>
        <taxon>Agaricomycotina</taxon>
        <taxon>Agaricomycetes</taxon>
        <taxon>Agaricomycetidae</taxon>
        <taxon>Agaricales</taxon>
        <taxon>Marasmiineae</taxon>
        <taxon>Mycenaceae</taxon>
        <taxon>Mycena</taxon>
    </lineage>
</organism>
<protein>
    <recommendedName>
        <fullName evidence="7">Mitochondrial ribosomal protein S15</fullName>
    </recommendedName>
</protein>
<evidence type="ECO:0000313" key="5">
    <source>
        <dbReference type="EMBL" id="KAJ7343326.1"/>
    </source>
</evidence>
<evidence type="ECO:0000256" key="3">
    <source>
        <dbReference type="ARBA" id="ARBA00023274"/>
    </source>
</evidence>
<gene>
    <name evidence="5" type="ORF">DFH08DRAFT_746815</name>
</gene>
<dbReference type="CDD" id="cd00677">
    <property type="entry name" value="S15_NS1_EPRS_RNA-bind"/>
    <property type="match status" value="1"/>
</dbReference>
<dbReference type="InterPro" id="IPR000589">
    <property type="entry name" value="Ribosomal_uS15"/>
</dbReference>
<proteinExistence type="inferred from homology"/>
<accession>A0AAD7EQ38</accession>
<dbReference type="Gene3D" id="1.10.287.10">
    <property type="entry name" value="S15/NS1, RNA-binding"/>
    <property type="match status" value="1"/>
</dbReference>
<dbReference type="AlphaFoldDB" id="A0AAD7EQ38"/>
<dbReference type="PROSITE" id="PS00362">
    <property type="entry name" value="RIBOSOMAL_S15"/>
    <property type="match status" value="1"/>
</dbReference>
<dbReference type="SMART" id="SM01387">
    <property type="entry name" value="Ribosomal_S15"/>
    <property type="match status" value="1"/>
</dbReference>
<dbReference type="GO" id="GO:0005840">
    <property type="term" value="C:ribosome"/>
    <property type="evidence" value="ECO:0007669"/>
    <property type="project" value="UniProtKB-KW"/>
</dbReference>
<dbReference type="InterPro" id="IPR005290">
    <property type="entry name" value="Ribosomal_uS15_bac-type"/>
</dbReference>
<evidence type="ECO:0000256" key="4">
    <source>
        <dbReference type="RuleBase" id="RU003919"/>
    </source>
</evidence>
<dbReference type="PANTHER" id="PTHR23321:SF26">
    <property type="entry name" value="SMALL RIBOSOMAL SUBUNIT PROTEIN US15M"/>
    <property type="match status" value="1"/>
</dbReference>
<dbReference type="GO" id="GO:0006412">
    <property type="term" value="P:translation"/>
    <property type="evidence" value="ECO:0007669"/>
    <property type="project" value="InterPro"/>
</dbReference>
<dbReference type="GO" id="GO:0005737">
    <property type="term" value="C:cytoplasm"/>
    <property type="evidence" value="ECO:0007669"/>
    <property type="project" value="UniProtKB-ARBA"/>
</dbReference>
<dbReference type="Pfam" id="PF00312">
    <property type="entry name" value="Ribosomal_S15"/>
    <property type="match status" value="1"/>
</dbReference>
<reference evidence="5" key="1">
    <citation type="submission" date="2023-03" db="EMBL/GenBank/DDBJ databases">
        <title>Massive genome expansion in bonnet fungi (Mycena s.s.) driven by repeated elements and novel gene families across ecological guilds.</title>
        <authorList>
            <consortium name="Lawrence Berkeley National Laboratory"/>
            <person name="Harder C.B."/>
            <person name="Miyauchi S."/>
            <person name="Viragh M."/>
            <person name="Kuo A."/>
            <person name="Thoen E."/>
            <person name="Andreopoulos B."/>
            <person name="Lu D."/>
            <person name="Skrede I."/>
            <person name="Drula E."/>
            <person name="Henrissat B."/>
            <person name="Morin E."/>
            <person name="Kohler A."/>
            <person name="Barry K."/>
            <person name="LaButti K."/>
            <person name="Morin E."/>
            <person name="Salamov A."/>
            <person name="Lipzen A."/>
            <person name="Mereny Z."/>
            <person name="Hegedus B."/>
            <person name="Baldrian P."/>
            <person name="Stursova M."/>
            <person name="Weitz H."/>
            <person name="Taylor A."/>
            <person name="Grigoriev I.V."/>
            <person name="Nagy L.G."/>
            <person name="Martin F."/>
            <person name="Kauserud H."/>
        </authorList>
    </citation>
    <scope>NUCLEOTIDE SEQUENCE</scope>
    <source>
        <strain evidence="5">CBHHK002</strain>
    </source>
</reference>
<keyword evidence="2 4" id="KW-0689">Ribosomal protein</keyword>
<name>A0AAD7EQ38_9AGAR</name>
<dbReference type="SUPFAM" id="SSF47060">
    <property type="entry name" value="S15/NS1 RNA-binding domain"/>
    <property type="match status" value="1"/>
</dbReference>
<dbReference type="PANTHER" id="PTHR23321">
    <property type="entry name" value="RIBOSOMAL PROTEIN S15, BACTERIAL AND ORGANELLAR"/>
    <property type="match status" value="1"/>
</dbReference>
<dbReference type="EMBL" id="JARIHO010000023">
    <property type="protein sequence ID" value="KAJ7343326.1"/>
    <property type="molecule type" value="Genomic_DNA"/>
</dbReference>
<evidence type="ECO:0008006" key="7">
    <source>
        <dbReference type="Google" id="ProtNLM"/>
    </source>
</evidence>
<dbReference type="GO" id="GO:1990904">
    <property type="term" value="C:ribonucleoprotein complex"/>
    <property type="evidence" value="ECO:0007669"/>
    <property type="project" value="UniProtKB-KW"/>
</dbReference>
<comment type="caution">
    <text evidence="5">The sequence shown here is derived from an EMBL/GenBank/DDBJ whole genome shotgun (WGS) entry which is preliminary data.</text>
</comment>